<dbReference type="GO" id="GO:0004112">
    <property type="term" value="F:cyclic-nucleotide phosphodiesterase activity"/>
    <property type="evidence" value="ECO:0007669"/>
    <property type="project" value="UniProtKB-ARBA"/>
</dbReference>
<evidence type="ECO:0000313" key="7">
    <source>
        <dbReference type="Proteomes" id="UP000198575"/>
    </source>
</evidence>
<proteinExistence type="predicted"/>
<keyword evidence="2" id="KW-0597">Phosphoprotein</keyword>
<dbReference type="SMART" id="SM00471">
    <property type="entry name" value="HDc"/>
    <property type="match status" value="1"/>
</dbReference>
<feature type="modified residue" description="4-aspartylphosphate" evidence="2">
    <location>
        <position position="53"/>
    </location>
</feature>
<sequence length="350" mass="39539">MNVLIVDDQPSARTMLRHVVEGIGPVVHVSDFGNPIDALHWSESNSTDLLLLDYRMPEMDGLEFARRFRRPLSRRDVPIILISVVGDEPVRQAALDAGVIDFLVKPVRPRELRSRCKNLLQMRRQGETVKERARSLEQKVLEGVQEVEQREREMLFRLAKAIEYRDFGTGAHLLRMARYCELIAEELGMPEDDVRILTLAAPLHDIGKIGVPDSILLKRGSLTDEEMAAMRKHPLIGFEILRDSQSRFVQTGAQIALRHHERWDGSGYPDGLKGEQIPLNARIVAIADVFDALTSERPYKRAWSNQEAFSYLKEHAGTLFDSACVEVLLANKARIAEIQQANLAPSGFGF</sequence>
<dbReference type="InterPro" id="IPR006674">
    <property type="entry name" value="HD_domain"/>
</dbReference>
<dbReference type="InterPro" id="IPR001789">
    <property type="entry name" value="Sig_transdc_resp-reg_receiver"/>
</dbReference>
<dbReference type="Pfam" id="PF13487">
    <property type="entry name" value="HD_5"/>
    <property type="match status" value="1"/>
</dbReference>
<dbReference type="PANTHER" id="PTHR45228">
    <property type="entry name" value="CYCLIC DI-GMP PHOSPHODIESTERASE TM_0186-RELATED"/>
    <property type="match status" value="1"/>
</dbReference>
<dbReference type="OrthoDB" id="9802066at2"/>
<dbReference type="SUPFAM" id="SSF109604">
    <property type="entry name" value="HD-domain/PDEase-like"/>
    <property type="match status" value="1"/>
</dbReference>
<keyword evidence="1" id="KW-0378">Hydrolase</keyword>
<protein>
    <submittedName>
        <fullName evidence="6">Two-component system, response regulator RpfG</fullName>
    </submittedName>
</protein>
<dbReference type="Gene3D" id="3.40.50.2300">
    <property type="match status" value="1"/>
</dbReference>
<dbReference type="Pfam" id="PF00072">
    <property type="entry name" value="Response_reg"/>
    <property type="match status" value="1"/>
</dbReference>
<dbReference type="AlphaFoldDB" id="A0A1I4XSC6"/>
<feature type="domain" description="HD-GYP" evidence="5">
    <location>
        <begin position="147"/>
        <end position="344"/>
    </location>
</feature>
<dbReference type="InterPro" id="IPR037522">
    <property type="entry name" value="HD_GYP_dom"/>
</dbReference>
<dbReference type="EMBL" id="FOVF01000011">
    <property type="protein sequence ID" value="SFN28170.1"/>
    <property type="molecule type" value="Genomic_DNA"/>
</dbReference>
<dbReference type="InterPro" id="IPR003607">
    <property type="entry name" value="HD/PDEase_dom"/>
</dbReference>
<evidence type="ECO:0000256" key="1">
    <source>
        <dbReference type="ARBA" id="ARBA00022801"/>
    </source>
</evidence>
<evidence type="ECO:0000259" key="3">
    <source>
        <dbReference type="PROSITE" id="PS50110"/>
    </source>
</evidence>
<dbReference type="FunFam" id="1.10.3210.10:FF:000018">
    <property type="entry name" value="Two-component system response regulator"/>
    <property type="match status" value="1"/>
</dbReference>
<dbReference type="InterPro" id="IPR011006">
    <property type="entry name" value="CheY-like_superfamily"/>
</dbReference>
<dbReference type="PANTHER" id="PTHR45228:SF1">
    <property type="entry name" value="CYCLIC DI-GMP PHOSPHODIESTERASE TM_0186"/>
    <property type="match status" value="1"/>
</dbReference>
<dbReference type="SUPFAM" id="SSF52172">
    <property type="entry name" value="CheY-like"/>
    <property type="match status" value="1"/>
</dbReference>
<feature type="domain" description="Response regulatory" evidence="3">
    <location>
        <begin position="2"/>
        <end position="120"/>
    </location>
</feature>
<evidence type="ECO:0000256" key="2">
    <source>
        <dbReference type="PROSITE-ProRule" id="PRU00169"/>
    </source>
</evidence>
<dbReference type="PROSITE" id="PS51831">
    <property type="entry name" value="HD"/>
    <property type="match status" value="1"/>
</dbReference>
<dbReference type="PROSITE" id="PS51832">
    <property type="entry name" value="HD_GYP"/>
    <property type="match status" value="1"/>
</dbReference>
<keyword evidence="7" id="KW-1185">Reference proteome</keyword>
<dbReference type="InterPro" id="IPR052020">
    <property type="entry name" value="Cyclic_di-GMP/3'3'-cGAMP_PDE"/>
</dbReference>
<dbReference type="Proteomes" id="UP000198575">
    <property type="component" value="Unassembled WGS sequence"/>
</dbReference>
<organism evidence="6 7">
    <name type="scientific">Dokdonella immobilis</name>
    <dbReference type="NCBI Taxonomy" id="578942"/>
    <lineage>
        <taxon>Bacteria</taxon>
        <taxon>Pseudomonadati</taxon>
        <taxon>Pseudomonadota</taxon>
        <taxon>Gammaproteobacteria</taxon>
        <taxon>Lysobacterales</taxon>
        <taxon>Rhodanobacteraceae</taxon>
        <taxon>Dokdonella</taxon>
    </lineage>
</organism>
<accession>A0A1I4XSC6</accession>
<dbReference type="CDD" id="cd00077">
    <property type="entry name" value="HDc"/>
    <property type="match status" value="1"/>
</dbReference>
<dbReference type="PROSITE" id="PS50110">
    <property type="entry name" value="RESPONSE_REGULATORY"/>
    <property type="match status" value="1"/>
</dbReference>
<dbReference type="GO" id="GO:0009214">
    <property type="term" value="P:cyclic nucleotide catabolic process"/>
    <property type="evidence" value="ECO:0007669"/>
    <property type="project" value="UniProtKB-ARBA"/>
</dbReference>
<evidence type="ECO:0000259" key="4">
    <source>
        <dbReference type="PROSITE" id="PS51831"/>
    </source>
</evidence>
<dbReference type="STRING" id="578942.SAMN05216289_11160"/>
<feature type="domain" description="HD" evidence="4">
    <location>
        <begin position="169"/>
        <end position="293"/>
    </location>
</feature>
<dbReference type="Gene3D" id="1.10.3210.10">
    <property type="entry name" value="Hypothetical protein af1432"/>
    <property type="match status" value="1"/>
</dbReference>
<gene>
    <name evidence="6" type="ORF">SAMN05216289_11160</name>
</gene>
<evidence type="ECO:0000313" key="6">
    <source>
        <dbReference type="EMBL" id="SFN28170.1"/>
    </source>
</evidence>
<evidence type="ECO:0000259" key="5">
    <source>
        <dbReference type="PROSITE" id="PS51832"/>
    </source>
</evidence>
<reference evidence="6 7" key="1">
    <citation type="submission" date="2016-10" db="EMBL/GenBank/DDBJ databases">
        <authorList>
            <person name="de Groot N.N."/>
        </authorList>
    </citation>
    <scope>NUCLEOTIDE SEQUENCE [LARGE SCALE GENOMIC DNA]</scope>
    <source>
        <strain evidence="6 7">CGMCC 1.7659</strain>
    </source>
</reference>
<dbReference type="GO" id="GO:0000160">
    <property type="term" value="P:phosphorelay signal transduction system"/>
    <property type="evidence" value="ECO:0007669"/>
    <property type="project" value="InterPro"/>
</dbReference>
<name>A0A1I4XSC6_9GAMM</name>
<dbReference type="SMART" id="SM00448">
    <property type="entry name" value="REC"/>
    <property type="match status" value="1"/>
</dbReference>